<protein>
    <submittedName>
        <fullName evidence="1">Uncharacterized protein</fullName>
    </submittedName>
</protein>
<name>A0A4Y8D9G8_9HELO</name>
<accession>A0A4Y8D9G8</accession>
<reference evidence="1 2" key="1">
    <citation type="submission" date="2017-11" db="EMBL/GenBank/DDBJ databases">
        <title>Comparative genomics of Botrytis spp.</title>
        <authorList>
            <person name="Valero-Jimenez C.A."/>
            <person name="Tapia P."/>
            <person name="Veloso J."/>
            <person name="Silva-Moreno E."/>
            <person name="Staats M."/>
            <person name="Valdes J.H."/>
            <person name="Van Kan J.A.L."/>
        </authorList>
    </citation>
    <scope>NUCLEOTIDE SEQUENCE [LARGE SCALE GENOMIC DNA]</scope>
    <source>
        <strain evidence="1 2">MUCL2830</strain>
    </source>
</reference>
<comment type="caution">
    <text evidence="1">The sequence shown here is derived from an EMBL/GenBank/DDBJ whole genome shotgun (WGS) entry which is preliminary data.</text>
</comment>
<evidence type="ECO:0000313" key="2">
    <source>
        <dbReference type="Proteomes" id="UP000297299"/>
    </source>
</evidence>
<dbReference type="OrthoDB" id="3514695at2759"/>
<proteinExistence type="predicted"/>
<dbReference type="Proteomes" id="UP000297299">
    <property type="component" value="Unassembled WGS sequence"/>
</dbReference>
<sequence length="134" mass="15309">MASLSTMMNGEPCCFCHRNNPSLAELCEWCKAVLPAHETIERITIQHIGHERVATVTHEERVPLWVHESRSNKDQNGNELDKWPMCMAVQIEVFGMKCLVVISEDPVRGVRISAIRNLTHSELEEKVEIAQLLY</sequence>
<evidence type="ECO:0000313" key="1">
    <source>
        <dbReference type="EMBL" id="TEY71501.1"/>
    </source>
</evidence>
<organism evidence="1 2">
    <name type="scientific">Botryotinia calthae</name>
    <dbReference type="NCBI Taxonomy" id="38488"/>
    <lineage>
        <taxon>Eukaryota</taxon>
        <taxon>Fungi</taxon>
        <taxon>Dikarya</taxon>
        <taxon>Ascomycota</taxon>
        <taxon>Pezizomycotina</taxon>
        <taxon>Leotiomycetes</taxon>
        <taxon>Helotiales</taxon>
        <taxon>Sclerotiniaceae</taxon>
        <taxon>Botryotinia</taxon>
    </lineage>
</organism>
<gene>
    <name evidence="1" type="ORF">BOTCAL_0092g00030</name>
</gene>
<dbReference type="EMBL" id="PHWZ01000092">
    <property type="protein sequence ID" value="TEY71501.1"/>
    <property type="molecule type" value="Genomic_DNA"/>
</dbReference>
<dbReference type="AlphaFoldDB" id="A0A4Y8D9G8"/>
<keyword evidence="2" id="KW-1185">Reference proteome</keyword>